<gene>
    <name evidence="1" type="ORF">M153_10890001956</name>
</gene>
<feature type="non-terminal residue" evidence="1">
    <location>
        <position position="482"/>
    </location>
</feature>
<comment type="caution">
    <text evidence="1">The sequence shown here is derived from an EMBL/GenBank/DDBJ whole genome shotgun (WGS) entry which is preliminary data.</text>
</comment>
<name>A0A0R0M4J8_9MICR</name>
<dbReference type="OrthoDB" id="340346at2759"/>
<organism evidence="1 2">
    <name type="scientific">Pseudoloma neurophilia</name>
    <dbReference type="NCBI Taxonomy" id="146866"/>
    <lineage>
        <taxon>Eukaryota</taxon>
        <taxon>Fungi</taxon>
        <taxon>Fungi incertae sedis</taxon>
        <taxon>Microsporidia</taxon>
        <taxon>Pseudoloma</taxon>
    </lineage>
</organism>
<keyword evidence="2" id="KW-1185">Reference proteome</keyword>
<protein>
    <submittedName>
        <fullName evidence="1">Protein phosphatase 2A regulatory subunit A</fullName>
    </submittedName>
</protein>
<evidence type="ECO:0000313" key="1">
    <source>
        <dbReference type="EMBL" id="KRH93323.1"/>
    </source>
</evidence>
<reference evidence="1 2" key="1">
    <citation type="submission" date="2015-07" db="EMBL/GenBank/DDBJ databases">
        <title>The genome of Pseudoloma neurophilia, a relevant intracellular parasite of the zebrafish.</title>
        <authorList>
            <person name="Ndikumana S."/>
            <person name="Pelin A."/>
            <person name="Sanders J."/>
            <person name="Corradi N."/>
        </authorList>
    </citation>
    <scope>NUCLEOTIDE SEQUENCE [LARGE SCALE GENOMIC DNA]</scope>
    <source>
        <strain evidence="1 2">MK1</strain>
    </source>
</reference>
<proteinExistence type="predicted"/>
<accession>A0A0R0M4J8</accession>
<dbReference type="AlphaFoldDB" id="A0A0R0M4J8"/>
<dbReference type="EMBL" id="LGUB01000386">
    <property type="protein sequence ID" value="KRH93323.1"/>
    <property type="molecule type" value="Genomic_DNA"/>
</dbReference>
<evidence type="ECO:0000313" key="2">
    <source>
        <dbReference type="Proteomes" id="UP000051530"/>
    </source>
</evidence>
<sequence length="482" mass="57255">MNHSENDQSNLQKIIDEIQKKILITTDVKKCVSEIINDLFKNRETNRLSNDPINFCHNQTKRSIDFNTNQIDENQFNNFPYSGSSTDYDPCLSDRLTDNPSYLQDSMISSDSPLSDDTMMPEKIVELLVQSFLDTEFYVHKLAVIYIIFSNVKVHKKGFWHTENIKDIFLTLLKDNIQLLARTVIEQACDFFIKNWDEILHFSRTFNKCDSEDHDSIEKQPLMIICQKLLDDDLFEYITFLKGKNDYLQAGVGDLFCLLHKYLEYGQYLPNFKFNKIKEKILDLLKRFIKWPYIRVKHAIILRMKDMPLFYNTIMEVLIHETNSLLIINLIKNLNDYHLLHFLKECKVVRLEIIDEINKRIEGGFSFLLKEKMIREKTFEYKKIENKLFDINSLQEKEDDDEFRRNLGMKSPTELKTNLFDILESDPSIEVKFKVLNMLKNPNLICLFCGDKNWRKRKRALEILLEFLQKTSILDKKEKKKN</sequence>
<dbReference type="Proteomes" id="UP000051530">
    <property type="component" value="Unassembled WGS sequence"/>
</dbReference>
<dbReference type="VEuPathDB" id="MicrosporidiaDB:M153_10890001956"/>